<reference evidence="6" key="1">
    <citation type="submission" date="2020-06" db="EMBL/GenBank/DDBJ databases">
        <title>Thalassolituus marinus alknpb1M-1, a hydrocarbon-degrading bacterium isolated from the deep-sea overlying water using an in-situ strategy from the South China Sea basin.</title>
        <authorList>
            <person name="Dong C."/>
            <person name="Chen Y."/>
            <person name="Shao Z."/>
        </authorList>
    </citation>
    <scope>NUCLEOTIDE SEQUENCE [LARGE SCALE GENOMIC DNA]</scope>
    <source>
        <strain evidence="6">alknpb1M-1</strain>
    </source>
</reference>
<feature type="domain" description="HTH araC/xylS-type" evidence="4">
    <location>
        <begin position="233"/>
        <end position="331"/>
    </location>
</feature>
<name>A0ABY6ACN4_9GAMM</name>
<dbReference type="Pfam" id="PF12833">
    <property type="entry name" value="HTH_18"/>
    <property type="match status" value="1"/>
</dbReference>
<dbReference type="InterPro" id="IPR032687">
    <property type="entry name" value="AraC-type_N"/>
</dbReference>
<dbReference type="Pfam" id="PF12625">
    <property type="entry name" value="Arabinose_bd"/>
    <property type="match status" value="1"/>
</dbReference>
<dbReference type="PROSITE" id="PS01124">
    <property type="entry name" value="HTH_ARAC_FAMILY_2"/>
    <property type="match status" value="1"/>
</dbReference>
<organism evidence="5 6">
    <name type="scientific">Thalassolituus hydrocarboniclasticus</name>
    <dbReference type="NCBI Taxonomy" id="2742796"/>
    <lineage>
        <taxon>Bacteria</taxon>
        <taxon>Pseudomonadati</taxon>
        <taxon>Pseudomonadota</taxon>
        <taxon>Gammaproteobacteria</taxon>
        <taxon>Oceanospirillales</taxon>
        <taxon>Oceanospirillaceae</taxon>
        <taxon>Thalassolituus</taxon>
    </lineage>
</organism>
<sequence>MMTMLAQLQVSGDLAGLARCFLEQEGDTRCDLYAYLQGFSADSRISFSQWWELLERLQQRYPQRHIGLELGQLVRPEFVGVLGYLLLSSETVADALQGFQRYQRLLHDGDRATASLQDGCLRLSWSTDYGPSSRLSDEVLVVGMLTFIRQMTARADLSPQVVHFSFAEPADTEPYRQTLGCEVLFQQAQTAILIRPEYLALPVNNHNAGLKQLLEQQAQALMDVLPQSESFVQSLRTALLKALQSGEPTSRTVARLLHLSERTLFRRLEEYQLAFKEVLAQTRMQLAKEYLSEGRLTHSEIALLLGYSEQSAFSRAFKRESGLSPRQWLHRS</sequence>
<gene>
    <name evidence="5" type="ORF">HUF19_10990</name>
</gene>
<dbReference type="Gene3D" id="1.10.10.60">
    <property type="entry name" value="Homeodomain-like"/>
    <property type="match status" value="1"/>
</dbReference>
<dbReference type="SMART" id="SM00342">
    <property type="entry name" value="HTH_ARAC"/>
    <property type="match status" value="1"/>
</dbReference>
<dbReference type="EMBL" id="CP054475">
    <property type="protein sequence ID" value="UXD87923.1"/>
    <property type="molecule type" value="Genomic_DNA"/>
</dbReference>
<dbReference type="Proteomes" id="UP001065322">
    <property type="component" value="Chromosome"/>
</dbReference>
<dbReference type="InterPro" id="IPR009057">
    <property type="entry name" value="Homeodomain-like_sf"/>
</dbReference>
<evidence type="ECO:0000313" key="5">
    <source>
        <dbReference type="EMBL" id="UXD87923.1"/>
    </source>
</evidence>
<protein>
    <submittedName>
        <fullName evidence="5">AraC family transcriptional regulator</fullName>
    </submittedName>
</protein>
<dbReference type="RefSeq" id="WP_260996687.1">
    <property type="nucleotide sequence ID" value="NZ_CP054475.1"/>
</dbReference>
<keyword evidence="1" id="KW-0805">Transcription regulation</keyword>
<keyword evidence="2" id="KW-0238">DNA-binding</keyword>
<evidence type="ECO:0000256" key="1">
    <source>
        <dbReference type="ARBA" id="ARBA00023015"/>
    </source>
</evidence>
<keyword evidence="6" id="KW-1185">Reference proteome</keyword>
<dbReference type="PANTHER" id="PTHR47894:SF1">
    <property type="entry name" value="HTH-TYPE TRANSCRIPTIONAL REGULATOR VQSM"/>
    <property type="match status" value="1"/>
</dbReference>
<evidence type="ECO:0000313" key="6">
    <source>
        <dbReference type="Proteomes" id="UP001065322"/>
    </source>
</evidence>
<dbReference type="SUPFAM" id="SSF46689">
    <property type="entry name" value="Homeodomain-like"/>
    <property type="match status" value="1"/>
</dbReference>
<proteinExistence type="predicted"/>
<accession>A0ABY6ACN4</accession>
<dbReference type="PANTHER" id="PTHR47894">
    <property type="entry name" value="HTH-TYPE TRANSCRIPTIONAL REGULATOR GADX"/>
    <property type="match status" value="1"/>
</dbReference>
<dbReference type="InterPro" id="IPR018060">
    <property type="entry name" value="HTH_AraC"/>
</dbReference>
<evidence type="ECO:0000256" key="3">
    <source>
        <dbReference type="ARBA" id="ARBA00023163"/>
    </source>
</evidence>
<keyword evidence="3" id="KW-0804">Transcription</keyword>
<evidence type="ECO:0000256" key="2">
    <source>
        <dbReference type="ARBA" id="ARBA00023125"/>
    </source>
</evidence>
<evidence type="ECO:0000259" key="4">
    <source>
        <dbReference type="PROSITE" id="PS01124"/>
    </source>
</evidence>